<dbReference type="PANTHER" id="PTHR10772:SF63">
    <property type="entry name" value="20 KDA CHAPERONIN, CHLOROPLASTIC"/>
    <property type="match status" value="1"/>
</dbReference>
<gene>
    <name evidence="7" type="ORF">AB1Y20_011501</name>
</gene>
<sequence length="256" mass="26812">MHEDTPPPIRRPPPRAAASPMVAHALVACALAYQLSAGLRAPVAAHVVMQFRLNNYALEAPPKPLNNQLLIKLNKVDDKTDGGLFVPTGSSEKPKEGTVVAAGPGGVVPATGKQLSNPYAAGDLVLLSEYSGEKVDYNSEKHIFCDANDVLGKFSGERALVSQFIPAPDRVLVTIDETAAQTSSGIALALDNASDDNNMGKVVAVGGAALSWEGTEIPVQVAVGESVIYKPSAGVLVVIEGKKYKLVSSSECLAKW</sequence>
<evidence type="ECO:0000256" key="2">
    <source>
        <dbReference type="ARBA" id="ARBA00023186"/>
    </source>
</evidence>
<dbReference type="GO" id="GO:0005524">
    <property type="term" value="F:ATP binding"/>
    <property type="evidence" value="ECO:0007669"/>
    <property type="project" value="InterPro"/>
</dbReference>
<evidence type="ECO:0000256" key="6">
    <source>
        <dbReference type="RuleBase" id="RU003479"/>
    </source>
</evidence>
<dbReference type="Pfam" id="PF00166">
    <property type="entry name" value="Cpn10"/>
    <property type="match status" value="2"/>
</dbReference>
<dbReference type="InterPro" id="IPR020818">
    <property type="entry name" value="Chaperonin_GroES"/>
</dbReference>
<name>A0AB34IG45_PRYPA</name>
<comment type="caution">
    <text evidence="7">The sequence shown here is derived from an EMBL/GenBank/DDBJ whole genome shotgun (WGS) entry which is preliminary data.</text>
</comment>
<reference evidence="7 8" key="1">
    <citation type="journal article" date="2024" name="Science">
        <title>Giant polyketide synthase enzymes in the biosynthesis of giant marine polyether toxins.</title>
        <authorList>
            <person name="Fallon T.R."/>
            <person name="Shende V.V."/>
            <person name="Wierzbicki I.H."/>
            <person name="Pendleton A.L."/>
            <person name="Watervoot N.F."/>
            <person name="Auber R.P."/>
            <person name="Gonzalez D.J."/>
            <person name="Wisecaver J.H."/>
            <person name="Moore B.S."/>
        </authorList>
    </citation>
    <scope>NUCLEOTIDE SEQUENCE [LARGE SCALE GENOMIC DNA]</scope>
    <source>
        <strain evidence="7 8">12B1</strain>
    </source>
</reference>
<dbReference type="EMBL" id="JBGBPQ010000025">
    <property type="protein sequence ID" value="KAL1499293.1"/>
    <property type="molecule type" value="Genomic_DNA"/>
</dbReference>
<proteinExistence type="inferred from homology"/>
<dbReference type="GO" id="GO:0051082">
    <property type="term" value="F:unfolded protein binding"/>
    <property type="evidence" value="ECO:0007669"/>
    <property type="project" value="TreeGrafter"/>
</dbReference>
<dbReference type="InterPro" id="IPR037124">
    <property type="entry name" value="Chaperonin_GroES_sf"/>
</dbReference>
<dbReference type="GO" id="GO:0044183">
    <property type="term" value="F:protein folding chaperone"/>
    <property type="evidence" value="ECO:0007669"/>
    <property type="project" value="InterPro"/>
</dbReference>
<dbReference type="GO" id="GO:0051087">
    <property type="term" value="F:protein-folding chaperone binding"/>
    <property type="evidence" value="ECO:0007669"/>
    <property type="project" value="TreeGrafter"/>
</dbReference>
<keyword evidence="8" id="KW-1185">Reference proteome</keyword>
<dbReference type="InterPro" id="IPR011032">
    <property type="entry name" value="GroES-like_sf"/>
</dbReference>
<evidence type="ECO:0000256" key="1">
    <source>
        <dbReference type="ARBA" id="ARBA00006975"/>
    </source>
</evidence>
<dbReference type="SMART" id="SM00883">
    <property type="entry name" value="Cpn10"/>
    <property type="match status" value="2"/>
</dbReference>
<dbReference type="SUPFAM" id="SSF50129">
    <property type="entry name" value="GroES-like"/>
    <property type="match status" value="2"/>
</dbReference>
<evidence type="ECO:0000256" key="4">
    <source>
        <dbReference type="ARBA" id="ARBA00073031"/>
    </source>
</evidence>
<dbReference type="GO" id="GO:0046872">
    <property type="term" value="F:metal ion binding"/>
    <property type="evidence" value="ECO:0007669"/>
    <property type="project" value="TreeGrafter"/>
</dbReference>
<dbReference type="Gene3D" id="2.30.33.40">
    <property type="entry name" value="GroES chaperonin"/>
    <property type="match status" value="2"/>
</dbReference>
<protein>
    <recommendedName>
        <fullName evidence="4">20 kDa chaperonin, chloroplastic</fullName>
    </recommendedName>
    <alternativeName>
        <fullName evidence="3">Chaperonin 10</fullName>
    </alternativeName>
    <alternativeName>
        <fullName evidence="5">Protein Cpn21</fullName>
    </alternativeName>
</protein>
<keyword evidence="2 6" id="KW-0143">Chaperone</keyword>
<dbReference type="PRINTS" id="PR00297">
    <property type="entry name" value="CHAPERONIN10"/>
</dbReference>
<evidence type="ECO:0000313" key="8">
    <source>
        <dbReference type="Proteomes" id="UP001515480"/>
    </source>
</evidence>
<evidence type="ECO:0000313" key="7">
    <source>
        <dbReference type="EMBL" id="KAL1499293.1"/>
    </source>
</evidence>
<organism evidence="7 8">
    <name type="scientific">Prymnesium parvum</name>
    <name type="common">Toxic golden alga</name>
    <dbReference type="NCBI Taxonomy" id="97485"/>
    <lineage>
        <taxon>Eukaryota</taxon>
        <taxon>Haptista</taxon>
        <taxon>Haptophyta</taxon>
        <taxon>Prymnesiophyceae</taxon>
        <taxon>Prymnesiales</taxon>
        <taxon>Prymnesiaceae</taxon>
        <taxon>Prymnesium</taxon>
    </lineage>
</organism>
<dbReference type="FunFam" id="2.30.33.40:FF:000001">
    <property type="entry name" value="10 kDa chaperonin"/>
    <property type="match status" value="1"/>
</dbReference>
<dbReference type="PANTHER" id="PTHR10772">
    <property type="entry name" value="10 KDA HEAT SHOCK PROTEIN"/>
    <property type="match status" value="1"/>
</dbReference>
<dbReference type="AlphaFoldDB" id="A0AB34IG45"/>
<comment type="similarity">
    <text evidence="1 6">Belongs to the GroES chaperonin family.</text>
</comment>
<dbReference type="CDD" id="cd00320">
    <property type="entry name" value="cpn10"/>
    <property type="match status" value="2"/>
</dbReference>
<evidence type="ECO:0000256" key="3">
    <source>
        <dbReference type="ARBA" id="ARBA00031971"/>
    </source>
</evidence>
<dbReference type="Proteomes" id="UP001515480">
    <property type="component" value="Unassembled WGS sequence"/>
</dbReference>
<evidence type="ECO:0000256" key="5">
    <source>
        <dbReference type="ARBA" id="ARBA00079398"/>
    </source>
</evidence>
<accession>A0AB34IG45</accession>